<dbReference type="EMBL" id="JAMZIH010005552">
    <property type="protein sequence ID" value="KAJ1674995.1"/>
    <property type="molecule type" value="Genomic_DNA"/>
</dbReference>
<accession>A0ACC1HI04</accession>
<evidence type="ECO:0000313" key="2">
    <source>
        <dbReference type="Proteomes" id="UP001145114"/>
    </source>
</evidence>
<sequence>NLQRPLKTEIVSTKRITTAQSLDLLNSFLSNEAGAQSAPSGVIQQLVGLQKALANSLVQSGSNTNKSVSYSSDEN</sequence>
<organism evidence="1 2">
    <name type="scientific">Spiromyces aspiralis</name>
    <dbReference type="NCBI Taxonomy" id="68401"/>
    <lineage>
        <taxon>Eukaryota</taxon>
        <taxon>Fungi</taxon>
        <taxon>Fungi incertae sedis</taxon>
        <taxon>Zoopagomycota</taxon>
        <taxon>Kickxellomycotina</taxon>
        <taxon>Kickxellomycetes</taxon>
        <taxon>Kickxellales</taxon>
        <taxon>Kickxellaceae</taxon>
        <taxon>Spiromyces</taxon>
    </lineage>
</organism>
<protein>
    <submittedName>
        <fullName evidence="1">Uncharacterized protein</fullName>
    </submittedName>
</protein>
<evidence type="ECO:0000313" key="1">
    <source>
        <dbReference type="EMBL" id="KAJ1674995.1"/>
    </source>
</evidence>
<feature type="non-terminal residue" evidence="1">
    <location>
        <position position="1"/>
    </location>
</feature>
<reference evidence="1" key="1">
    <citation type="submission" date="2022-06" db="EMBL/GenBank/DDBJ databases">
        <title>Phylogenomic reconstructions and comparative analyses of Kickxellomycotina fungi.</title>
        <authorList>
            <person name="Reynolds N.K."/>
            <person name="Stajich J.E."/>
            <person name="Barry K."/>
            <person name="Grigoriev I.V."/>
            <person name="Crous P."/>
            <person name="Smith M.E."/>
        </authorList>
    </citation>
    <scope>NUCLEOTIDE SEQUENCE</scope>
    <source>
        <strain evidence="1">RSA 2271</strain>
    </source>
</reference>
<keyword evidence="2" id="KW-1185">Reference proteome</keyword>
<comment type="caution">
    <text evidence="1">The sequence shown here is derived from an EMBL/GenBank/DDBJ whole genome shotgun (WGS) entry which is preliminary data.</text>
</comment>
<gene>
    <name evidence="1" type="ORF">EV182_002147</name>
</gene>
<proteinExistence type="predicted"/>
<dbReference type="Proteomes" id="UP001145114">
    <property type="component" value="Unassembled WGS sequence"/>
</dbReference>
<name>A0ACC1HI04_9FUNG</name>